<dbReference type="SUPFAM" id="SSF48452">
    <property type="entry name" value="TPR-like"/>
    <property type="match status" value="1"/>
</dbReference>
<dbReference type="EMBL" id="JBHTJG010000004">
    <property type="protein sequence ID" value="MFD0946702.1"/>
    <property type="molecule type" value="Genomic_DNA"/>
</dbReference>
<evidence type="ECO:0008006" key="4">
    <source>
        <dbReference type="Google" id="ProtNLM"/>
    </source>
</evidence>
<proteinExistence type="predicted"/>
<name>A0ABW3HB71_9SPHN</name>
<dbReference type="Gene3D" id="1.25.40.10">
    <property type="entry name" value="Tetratricopeptide repeat domain"/>
    <property type="match status" value="1"/>
</dbReference>
<dbReference type="Proteomes" id="UP001596977">
    <property type="component" value="Unassembled WGS sequence"/>
</dbReference>
<comment type="caution">
    <text evidence="2">The sequence shown here is derived from an EMBL/GenBank/DDBJ whole genome shotgun (WGS) entry which is preliminary data.</text>
</comment>
<accession>A0ABW3HB71</accession>
<feature type="signal peptide" evidence="1">
    <location>
        <begin position="1"/>
        <end position="20"/>
    </location>
</feature>
<gene>
    <name evidence="2" type="ORF">ACFQ1E_10160</name>
</gene>
<sequence length="498" mass="54594">MIRLLAAILMLIAAAGEARAQAWHRAETRHFTLQAELPADEVRQLARELEALNAALMTMTGASEAARGRKLDILMVDDIATLRKLTTADDLTEALFFNNAIDQAAIVARADKRRRAAYDMREALFHEYCHYFLRRYLPGIYPSWYNEGFASVFESARITGGTRVRIGEIPRVALWLDPAALTPFARIASVENALEMTKDRDKLYAQGWLIAHHSLFGGKRAAEVKRYLDLVRSGRPLGKPELLFAGGYAGFDADIAAYAAADLPPPRDIAVPHVPDAEIAVRELRPGEVALLERRVDDAELDGAWAGEDASQFLLAYASANNKLGKWPDDPALALYTAKLAFLAGRSIRATELVDPLIAKSPGDLDILALKGRVLVLSAQAAHGTPTATSRLAESRKLLMGVLARDASHVDALAGMNENLTEARGANVEAIGYLRRAIDLEPSNTTMRYRAIGQMLRIGDYRGAIAMLQPLANAPHDGSSRQFALELIAEIRRRSGIR</sequence>
<protein>
    <recommendedName>
        <fullName evidence="4">DUF1570 domain-containing protein</fullName>
    </recommendedName>
</protein>
<dbReference type="RefSeq" id="WP_264944215.1">
    <property type="nucleotide sequence ID" value="NZ_JAPDRA010000004.1"/>
</dbReference>
<dbReference type="InterPro" id="IPR011990">
    <property type="entry name" value="TPR-like_helical_dom_sf"/>
</dbReference>
<evidence type="ECO:0000313" key="2">
    <source>
        <dbReference type="EMBL" id="MFD0946702.1"/>
    </source>
</evidence>
<evidence type="ECO:0000313" key="3">
    <source>
        <dbReference type="Proteomes" id="UP001596977"/>
    </source>
</evidence>
<feature type="chain" id="PRO_5046636296" description="DUF1570 domain-containing protein" evidence="1">
    <location>
        <begin position="21"/>
        <end position="498"/>
    </location>
</feature>
<evidence type="ECO:0000256" key="1">
    <source>
        <dbReference type="SAM" id="SignalP"/>
    </source>
</evidence>
<reference evidence="3" key="1">
    <citation type="journal article" date="2019" name="Int. J. Syst. Evol. Microbiol.">
        <title>The Global Catalogue of Microorganisms (GCM) 10K type strain sequencing project: providing services to taxonomists for standard genome sequencing and annotation.</title>
        <authorList>
            <consortium name="The Broad Institute Genomics Platform"/>
            <consortium name="The Broad Institute Genome Sequencing Center for Infectious Disease"/>
            <person name="Wu L."/>
            <person name="Ma J."/>
        </authorList>
    </citation>
    <scope>NUCLEOTIDE SEQUENCE [LARGE SCALE GENOMIC DNA]</scope>
    <source>
        <strain evidence="3">CCUG 62982</strain>
    </source>
</reference>
<keyword evidence="1" id="KW-0732">Signal</keyword>
<keyword evidence="3" id="KW-1185">Reference proteome</keyword>
<organism evidence="2 3">
    <name type="scientific">Sphingomonas canadensis</name>
    <dbReference type="NCBI Taxonomy" id="1219257"/>
    <lineage>
        <taxon>Bacteria</taxon>
        <taxon>Pseudomonadati</taxon>
        <taxon>Pseudomonadota</taxon>
        <taxon>Alphaproteobacteria</taxon>
        <taxon>Sphingomonadales</taxon>
        <taxon>Sphingomonadaceae</taxon>
        <taxon>Sphingomonas</taxon>
    </lineage>
</organism>